<accession>A0AA36GSA3</accession>
<dbReference type="Proteomes" id="UP001176961">
    <property type="component" value="Unassembled WGS sequence"/>
</dbReference>
<evidence type="ECO:0000313" key="2">
    <source>
        <dbReference type="EMBL" id="CAJ0597392.1"/>
    </source>
</evidence>
<protein>
    <submittedName>
        <fullName evidence="2">Uncharacterized protein</fullName>
    </submittedName>
</protein>
<feature type="transmembrane region" description="Helical" evidence="1">
    <location>
        <begin position="97"/>
        <end position="121"/>
    </location>
</feature>
<organism evidence="2 3">
    <name type="scientific">Cylicocyclus nassatus</name>
    <name type="common">Nematode worm</name>
    <dbReference type="NCBI Taxonomy" id="53992"/>
    <lineage>
        <taxon>Eukaryota</taxon>
        <taxon>Metazoa</taxon>
        <taxon>Ecdysozoa</taxon>
        <taxon>Nematoda</taxon>
        <taxon>Chromadorea</taxon>
        <taxon>Rhabditida</taxon>
        <taxon>Rhabditina</taxon>
        <taxon>Rhabditomorpha</taxon>
        <taxon>Strongyloidea</taxon>
        <taxon>Strongylidae</taxon>
        <taxon>Cylicocyclus</taxon>
    </lineage>
</organism>
<evidence type="ECO:0000313" key="3">
    <source>
        <dbReference type="Proteomes" id="UP001176961"/>
    </source>
</evidence>
<feature type="transmembrane region" description="Helical" evidence="1">
    <location>
        <begin position="130"/>
        <end position="150"/>
    </location>
</feature>
<keyword evidence="1" id="KW-0812">Transmembrane</keyword>
<feature type="transmembrane region" description="Helical" evidence="1">
    <location>
        <begin position="156"/>
        <end position="177"/>
    </location>
</feature>
<keyword evidence="1" id="KW-1133">Transmembrane helix</keyword>
<gene>
    <name evidence="2" type="ORF">CYNAS_LOCUS9375</name>
</gene>
<proteinExistence type="predicted"/>
<keyword evidence="1" id="KW-0472">Membrane</keyword>
<name>A0AA36GSA3_CYLNA</name>
<keyword evidence="3" id="KW-1185">Reference proteome</keyword>
<reference evidence="2" key="1">
    <citation type="submission" date="2023-07" db="EMBL/GenBank/DDBJ databases">
        <authorList>
            <consortium name="CYATHOMIX"/>
        </authorList>
    </citation>
    <scope>NUCLEOTIDE SEQUENCE</scope>
    <source>
        <strain evidence="2">N/A</strain>
    </source>
</reference>
<evidence type="ECO:0000256" key="1">
    <source>
        <dbReference type="SAM" id="Phobius"/>
    </source>
</evidence>
<sequence length="243" mass="27486">MVIYSTTGEVIITYSDLLFQNVACGDSYYFWVYDSANRTFIAVYQAHTAMVKTGEFLSEVPVFMTNATNQLQTELADVFIFMDYARRVGDMLGYTHILPLALVCFSIFGLAIIASWTFLFYNKRYHYNAICVRGVMFTAATSVGYLAMVVGSLICIMAAACFLLAFVAMSLCAGLFMDSDLRLFQALSNIEFIIPVGSQKVRHTYYDIFYKCKNGYTFFESLNGALIMAEDEFREASFTNFLE</sequence>
<comment type="caution">
    <text evidence="2">The sequence shown here is derived from an EMBL/GenBank/DDBJ whole genome shotgun (WGS) entry which is preliminary data.</text>
</comment>
<dbReference type="EMBL" id="CATQJL010000223">
    <property type="protein sequence ID" value="CAJ0597392.1"/>
    <property type="molecule type" value="Genomic_DNA"/>
</dbReference>
<dbReference type="AlphaFoldDB" id="A0AA36GSA3"/>